<dbReference type="RefSeq" id="WP_245884612.1">
    <property type="nucleotide sequence ID" value="NZ_QGGL01000017.1"/>
</dbReference>
<proteinExistence type="predicted"/>
<dbReference type="EMBL" id="QGGL01000017">
    <property type="protein sequence ID" value="PWK07411.1"/>
    <property type="molecule type" value="Genomic_DNA"/>
</dbReference>
<feature type="domain" description="Spore coat protein X/V" evidence="2">
    <location>
        <begin position="51"/>
        <end position="107"/>
    </location>
</feature>
<evidence type="ECO:0000259" key="2">
    <source>
        <dbReference type="Pfam" id="PF07552"/>
    </source>
</evidence>
<dbReference type="AlphaFoldDB" id="A0A316D642"/>
<dbReference type="Proteomes" id="UP000245634">
    <property type="component" value="Unassembled WGS sequence"/>
</dbReference>
<gene>
    <name evidence="3" type="ORF">C7459_1179</name>
</gene>
<accession>A0A316D642</accession>
<name>A0A316D642_9BACL</name>
<feature type="region of interest" description="Disordered" evidence="1">
    <location>
        <begin position="1"/>
        <end position="29"/>
    </location>
</feature>
<reference evidence="3 4" key="1">
    <citation type="submission" date="2018-05" db="EMBL/GenBank/DDBJ databases">
        <title>Genomic Encyclopedia of Type Strains, Phase IV (KMG-IV): sequencing the most valuable type-strain genomes for metagenomic binning, comparative biology and taxonomic classification.</title>
        <authorList>
            <person name="Goeker M."/>
        </authorList>
    </citation>
    <scope>NUCLEOTIDE SEQUENCE [LARGE SCALE GENOMIC DNA]</scope>
    <source>
        <strain evidence="3 4">DSM 18773</strain>
    </source>
</reference>
<dbReference type="GO" id="GO:0031160">
    <property type="term" value="C:spore wall"/>
    <property type="evidence" value="ECO:0007669"/>
    <property type="project" value="InterPro"/>
</dbReference>
<feature type="domain" description="Spore coat protein X/V" evidence="2">
    <location>
        <begin position="115"/>
        <end position="171"/>
    </location>
</feature>
<dbReference type="Pfam" id="PF07552">
    <property type="entry name" value="Coat_X"/>
    <property type="match status" value="2"/>
</dbReference>
<comment type="caution">
    <text evidence="3">The sequence shown here is derived from an EMBL/GenBank/DDBJ whole genome shotgun (WGS) entry which is preliminary data.</text>
</comment>
<organism evidence="3 4">
    <name type="scientific">Tumebacillus permanentifrigoris</name>
    <dbReference type="NCBI Taxonomy" id="378543"/>
    <lineage>
        <taxon>Bacteria</taxon>
        <taxon>Bacillati</taxon>
        <taxon>Bacillota</taxon>
        <taxon>Bacilli</taxon>
        <taxon>Bacillales</taxon>
        <taxon>Alicyclobacillaceae</taxon>
        <taxon>Tumebacillus</taxon>
    </lineage>
</organism>
<dbReference type="GO" id="GO:0030435">
    <property type="term" value="P:sporulation resulting in formation of a cellular spore"/>
    <property type="evidence" value="ECO:0007669"/>
    <property type="project" value="InterPro"/>
</dbReference>
<evidence type="ECO:0000256" key="1">
    <source>
        <dbReference type="SAM" id="MobiDB-lite"/>
    </source>
</evidence>
<sequence>MKKTSKKTAGSKMIRPSYKSPVKSNHSYAKKETRVHDIIDAIEVEGSFEDAVEQEARQVEETFQDSHECIIIRDSEDVTVHTTNTHAAVNLQAALQLAIAIVLSITIGDSPNSDSILQELTQRTETTQLTRQKLLIENSHDVHVTTTDTDAAVNIQLLLQVLLALVVKLDVL</sequence>
<keyword evidence="3" id="KW-0946">Virion</keyword>
<protein>
    <submittedName>
        <fullName evidence="3">Spore coat protein X</fullName>
    </submittedName>
</protein>
<keyword evidence="3" id="KW-0167">Capsid protein</keyword>
<dbReference type="InterPro" id="IPR011428">
    <property type="entry name" value="Spore_coat_X/V"/>
</dbReference>
<keyword evidence="4" id="KW-1185">Reference proteome</keyword>
<evidence type="ECO:0000313" key="4">
    <source>
        <dbReference type="Proteomes" id="UP000245634"/>
    </source>
</evidence>
<evidence type="ECO:0000313" key="3">
    <source>
        <dbReference type="EMBL" id="PWK07411.1"/>
    </source>
</evidence>